<keyword evidence="17" id="KW-0812">Transmembrane</keyword>
<evidence type="ECO:0000256" key="7">
    <source>
        <dbReference type="ARBA" id="ARBA00022741"/>
    </source>
</evidence>
<dbReference type="GO" id="GO:0017102">
    <property type="term" value="C:methionyl glutamyl tRNA synthetase complex"/>
    <property type="evidence" value="ECO:0007669"/>
    <property type="project" value="TreeGrafter"/>
</dbReference>
<evidence type="ECO:0000256" key="4">
    <source>
        <dbReference type="ARBA" id="ARBA00022490"/>
    </source>
</evidence>
<feature type="compositionally biased region" description="Basic and acidic residues" evidence="16">
    <location>
        <begin position="940"/>
        <end position="955"/>
    </location>
</feature>
<name>A0A1Q9DKJ3_SYMMI</name>
<keyword evidence="22" id="KW-1185">Reference proteome</keyword>
<dbReference type="InterPro" id="IPR046450">
    <property type="entry name" value="PA_dom_sf"/>
</dbReference>
<dbReference type="GO" id="GO:0015074">
    <property type="term" value="P:DNA integration"/>
    <property type="evidence" value="ECO:0007669"/>
    <property type="project" value="InterPro"/>
</dbReference>
<dbReference type="EC" id="6.1.1.17" evidence="3"/>
<feature type="signal peptide" evidence="18">
    <location>
        <begin position="1"/>
        <end position="18"/>
    </location>
</feature>
<keyword evidence="8" id="KW-0106">Calcium</keyword>
<gene>
    <name evidence="21" type="ORF">AK812_SmicGene22174</name>
</gene>
<dbReference type="InterPro" id="IPR000924">
    <property type="entry name" value="Glu/Gln-tRNA-synth"/>
</dbReference>
<keyword evidence="7" id="KW-0547">Nucleotide-binding</keyword>
<evidence type="ECO:0000256" key="15">
    <source>
        <dbReference type="SAM" id="Coils"/>
    </source>
</evidence>
<dbReference type="InterPro" id="IPR013103">
    <property type="entry name" value="RVT_2"/>
</dbReference>
<dbReference type="InterPro" id="IPR012337">
    <property type="entry name" value="RNaseH-like_sf"/>
</dbReference>
<feature type="domain" description="CCHC-type" evidence="19">
    <location>
        <begin position="2142"/>
        <end position="2157"/>
    </location>
</feature>
<feature type="region of interest" description="Disordered" evidence="16">
    <location>
        <begin position="936"/>
        <end position="955"/>
    </location>
</feature>
<dbReference type="InterPro" id="IPR056858">
    <property type="entry name" value="VSR_TRX"/>
</dbReference>
<dbReference type="InterPro" id="IPR020059">
    <property type="entry name" value="Glu/Gln-tRNA-synth_Ib_codon-bd"/>
</dbReference>
<feature type="region of interest" description="Disordered" evidence="16">
    <location>
        <begin position="1651"/>
        <end position="1678"/>
    </location>
</feature>
<evidence type="ECO:0000313" key="22">
    <source>
        <dbReference type="Proteomes" id="UP000186817"/>
    </source>
</evidence>
<evidence type="ECO:0000256" key="9">
    <source>
        <dbReference type="ARBA" id="ARBA00022840"/>
    </source>
</evidence>
<dbReference type="GO" id="GO:0003676">
    <property type="term" value="F:nucleic acid binding"/>
    <property type="evidence" value="ECO:0007669"/>
    <property type="project" value="InterPro"/>
</dbReference>
<dbReference type="Gene3D" id="3.50.30.30">
    <property type="match status" value="1"/>
</dbReference>
<dbReference type="Pfam" id="PF00749">
    <property type="entry name" value="tRNA-synt_1c"/>
    <property type="match status" value="1"/>
</dbReference>
<evidence type="ECO:0000259" key="19">
    <source>
        <dbReference type="PROSITE" id="PS50158"/>
    </source>
</evidence>
<keyword evidence="10" id="KW-0648">Protein biosynthesis</keyword>
<dbReference type="PROSITE" id="PS50158">
    <property type="entry name" value="ZF_CCHC"/>
    <property type="match status" value="1"/>
</dbReference>
<keyword evidence="9" id="KW-0067">ATP-binding</keyword>
<dbReference type="SUPFAM" id="SSF57756">
    <property type="entry name" value="Retrovirus zinc finger-like domains"/>
    <property type="match status" value="1"/>
</dbReference>
<dbReference type="InterPro" id="IPR050132">
    <property type="entry name" value="Gln/Glu-tRNA_Ligase"/>
</dbReference>
<dbReference type="InterPro" id="IPR001412">
    <property type="entry name" value="aa-tRNA-synth_I_CS"/>
</dbReference>
<dbReference type="InterPro" id="IPR001878">
    <property type="entry name" value="Znf_CCHC"/>
</dbReference>
<dbReference type="InterPro" id="IPR011035">
    <property type="entry name" value="Ribosomal_bL25/Gln-tRNA_synth"/>
</dbReference>
<dbReference type="PROSITE" id="PS00178">
    <property type="entry name" value="AA_TRNA_LIGASE_I"/>
    <property type="match status" value="1"/>
</dbReference>
<dbReference type="SMART" id="SM00343">
    <property type="entry name" value="ZnF_C2HC"/>
    <property type="match status" value="2"/>
</dbReference>
<keyword evidence="18" id="KW-0732">Signal</keyword>
<feature type="region of interest" description="Disordered" evidence="16">
    <location>
        <begin position="4485"/>
        <end position="4616"/>
    </location>
</feature>
<feature type="compositionally biased region" description="Low complexity" evidence="16">
    <location>
        <begin position="1882"/>
        <end position="1896"/>
    </location>
</feature>
<feature type="region of interest" description="Disordered" evidence="16">
    <location>
        <begin position="442"/>
        <end position="464"/>
    </location>
</feature>
<dbReference type="Gene3D" id="3.40.50.620">
    <property type="entry name" value="HUPs"/>
    <property type="match status" value="1"/>
</dbReference>
<dbReference type="SUPFAM" id="SSF52025">
    <property type="entry name" value="PA domain"/>
    <property type="match status" value="1"/>
</dbReference>
<feature type="region of interest" description="Disordered" evidence="16">
    <location>
        <begin position="71"/>
        <end position="93"/>
    </location>
</feature>
<evidence type="ECO:0000256" key="10">
    <source>
        <dbReference type="ARBA" id="ARBA00022917"/>
    </source>
</evidence>
<feature type="compositionally biased region" description="Basic and acidic residues" evidence="16">
    <location>
        <begin position="4502"/>
        <end position="4542"/>
    </location>
</feature>
<dbReference type="Pfam" id="PF02225">
    <property type="entry name" value="PA"/>
    <property type="match status" value="1"/>
</dbReference>
<dbReference type="Pfam" id="PF00098">
    <property type="entry name" value="zf-CCHC"/>
    <property type="match status" value="1"/>
</dbReference>
<keyword evidence="14" id="KW-0863">Zinc-finger</keyword>
<dbReference type="GO" id="GO:0005829">
    <property type="term" value="C:cytosol"/>
    <property type="evidence" value="ECO:0007669"/>
    <property type="project" value="TreeGrafter"/>
</dbReference>
<feature type="region of interest" description="Disordered" evidence="16">
    <location>
        <begin position="1860"/>
        <end position="1937"/>
    </location>
</feature>
<feature type="compositionally biased region" description="Low complexity" evidence="16">
    <location>
        <begin position="1912"/>
        <end position="1937"/>
    </location>
</feature>
<feature type="compositionally biased region" description="Low complexity" evidence="16">
    <location>
        <begin position="351"/>
        <end position="364"/>
    </location>
</feature>
<keyword evidence="17" id="KW-0472">Membrane</keyword>
<evidence type="ECO:0000259" key="20">
    <source>
        <dbReference type="PROSITE" id="PS50994"/>
    </source>
</evidence>
<dbReference type="PANTHER" id="PTHR43097">
    <property type="entry name" value="GLUTAMINE-TRNA LIGASE"/>
    <property type="match status" value="1"/>
</dbReference>
<dbReference type="SUPFAM" id="SSF53098">
    <property type="entry name" value="Ribonuclease H-like"/>
    <property type="match status" value="1"/>
</dbReference>
<feature type="compositionally biased region" description="Acidic residues" evidence="16">
    <location>
        <begin position="382"/>
        <end position="407"/>
    </location>
</feature>
<evidence type="ECO:0000256" key="13">
    <source>
        <dbReference type="ARBA" id="ARBA00048351"/>
    </source>
</evidence>
<dbReference type="Pfam" id="PF07727">
    <property type="entry name" value="RVT_2"/>
    <property type="match status" value="1"/>
</dbReference>
<evidence type="ECO:0000313" key="21">
    <source>
        <dbReference type="EMBL" id="OLP95694.1"/>
    </source>
</evidence>
<feature type="compositionally biased region" description="Low complexity" evidence="16">
    <location>
        <begin position="4603"/>
        <end position="4612"/>
    </location>
</feature>
<protein>
    <recommendedName>
        <fullName evidence="3">glutamate--tRNA ligase</fullName>
        <ecNumber evidence="3">6.1.1.17</ecNumber>
    </recommendedName>
    <alternativeName>
        <fullName evidence="12">Glutamyl-tRNA synthetase</fullName>
    </alternativeName>
</protein>
<dbReference type="GO" id="GO:0008270">
    <property type="term" value="F:zinc ion binding"/>
    <property type="evidence" value="ECO:0007669"/>
    <property type="project" value="UniProtKB-KW"/>
</dbReference>
<dbReference type="InterPro" id="IPR049437">
    <property type="entry name" value="tRNA-synt_1c_C2"/>
</dbReference>
<dbReference type="NCBIfam" id="TIGR00463">
    <property type="entry name" value="gltX_arch"/>
    <property type="match status" value="1"/>
</dbReference>
<dbReference type="InterPro" id="IPR014729">
    <property type="entry name" value="Rossmann-like_a/b/a_fold"/>
</dbReference>
<keyword evidence="11" id="KW-0030">Aminoacyl-tRNA synthetase</keyword>
<keyword evidence="6 21" id="KW-0436">Ligase</keyword>
<evidence type="ECO:0000256" key="11">
    <source>
        <dbReference type="ARBA" id="ARBA00023146"/>
    </source>
</evidence>
<proteinExistence type="inferred from homology"/>
<feature type="region of interest" description="Disordered" evidence="16">
    <location>
        <begin position="345"/>
        <end position="407"/>
    </location>
</feature>
<feature type="transmembrane region" description="Helical" evidence="17">
    <location>
        <begin position="4698"/>
        <end position="4720"/>
    </location>
</feature>
<dbReference type="Proteomes" id="UP000186817">
    <property type="component" value="Unassembled WGS sequence"/>
</dbReference>
<dbReference type="PANTHER" id="PTHR43097:SF5">
    <property type="entry name" value="GLUTAMATE--TRNA LIGASE"/>
    <property type="match status" value="1"/>
</dbReference>
<dbReference type="InterPro" id="IPR001584">
    <property type="entry name" value="Integrase_cat-core"/>
</dbReference>
<feature type="domain" description="Integrase catalytic" evidence="20">
    <location>
        <begin position="2845"/>
        <end position="3011"/>
    </location>
</feature>
<dbReference type="SUPFAM" id="SSF52374">
    <property type="entry name" value="Nucleotidylyl transferase"/>
    <property type="match status" value="1"/>
</dbReference>
<evidence type="ECO:0000256" key="5">
    <source>
        <dbReference type="ARBA" id="ARBA00022536"/>
    </source>
</evidence>
<evidence type="ECO:0000256" key="1">
    <source>
        <dbReference type="ARBA" id="ARBA00004496"/>
    </source>
</evidence>
<dbReference type="Gene3D" id="3.30.420.10">
    <property type="entry name" value="Ribonuclease H-like superfamily/Ribonuclease H"/>
    <property type="match status" value="1"/>
</dbReference>
<dbReference type="InterPro" id="IPR020056">
    <property type="entry name" value="Rbsml_bL25/Gln-tRNA_synth_N"/>
</dbReference>
<organism evidence="21 22">
    <name type="scientific">Symbiodinium microadriaticum</name>
    <name type="common">Dinoflagellate</name>
    <name type="synonym">Zooxanthella microadriatica</name>
    <dbReference type="NCBI Taxonomy" id="2951"/>
    <lineage>
        <taxon>Eukaryota</taxon>
        <taxon>Sar</taxon>
        <taxon>Alveolata</taxon>
        <taxon>Dinophyceae</taxon>
        <taxon>Suessiales</taxon>
        <taxon>Symbiodiniaceae</taxon>
        <taxon>Symbiodinium</taxon>
    </lineage>
</organism>
<dbReference type="InterPro" id="IPR003137">
    <property type="entry name" value="PA_domain"/>
</dbReference>
<evidence type="ECO:0000256" key="2">
    <source>
        <dbReference type="ARBA" id="ARBA00008927"/>
    </source>
</evidence>
<comment type="similarity">
    <text evidence="2">Belongs to the class-I aminoacyl-tRNA synthetase family. Glutamate--tRNA ligase type 2 subfamily.</text>
</comment>
<dbReference type="EMBL" id="LSRX01000494">
    <property type="protein sequence ID" value="OLP95694.1"/>
    <property type="molecule type" value="Genomic_DNA"/>
</dbReference>
<evidence type="ECO:0000256" key="12">
    <source>
        <dbReference type="ARBA" id="ARBA00030865"/>
    </source>
</evidence>
<evidence type="ECO:0000256" key="8">
    <source>
        <dbReference type="ARBA" id="ARBA00022837"/>
    </source>
</evidence>
<dbReference type="GO" id="GO:0005524">
    <property type="term" value="F:ATP binding"/>
    <property type="evidence" value="ECO:0007669"/>
    <property type="project" value="UniProtKB-KW"/>
</dbReference>
<feature type="compositionally biased region" description="Basic and acidic residues" evidence="16">
    <location>
        <begin position="445"/>
        <end position="455"/>
    </location>
</feature>
<feature type="region of interest" description="Disordered" evidence="16">
    <location>
        <begin position="3090"/>
        <end position="3122"/>
    </location>
</feature>
<accession>A0A1Q9DKJ3</accession>
<dbReference type="Pfam" id="PF03950">
    <property type="entry name" value="tRNA-synt_1c_C"/>
    <property type="match status" value="1"/>
</dbReference>
<dbReference type="FunFam" id="3.40.50.620:FF:000037">
    <property type="entry name" value="Glutamine--tRNA ligase cytoplasmic"/>
    <property type="match status" value="1"/>
</dbReference>
<keyword evidence="5" id="KW-0245">EGF-like domain</keyword>
<keyword evidence="15" id="KW-0175">Coiled coil</keyword>
<sequence>MRALLLAPALLLWGHVQAQLRVVAPKALAHEFKKNHGVVYGTTATFGAPYYGETVLGQLLYSESKGKAHCEHGDYSMPSSPTRPPLAADSDGAPRQDTAKVLLVRRGLCTFVTKVRIAQEKGAQAVVVVELDWNIPRGQASAIQKLAKHRLALQGQLRVPRVLMMSGKEACAQGCPMYWLPPMLPTPQDPEAPGGETVGFDKRPLSRPAEMSELRYTKDGVPIFDGSPESFVGYQRAALVYAETVEWKKRSLVGPRLQAALEGSAKLAVEHMAPGWVSHEQGASQLLQYLKKQVRAPTLAEAGRTMSRFFYGVKRRRGEGMTPWIVRHDEALLEAKRTLAEAIHEYGPNHSRSSSTSPTRKSSSWQAYSRAGTPVTPFEPEAAADEVEENATSEIREDEYEPEDPTAMTNEDEELDFLVAKHVVAVSRLGHLVMEGFRGSRKPRRLMEGGSHHTEPPSWDNAEEEHAYQALEDDAQEAFAALQEARRTLRDAREKQSQMRRNRSFFPPSKGYGKGSGKQRNYDRPPIRCFKCGGPHRRQDCPELNEKSTSEQVSFVFSATEDAFKNDGGAAESEWPGEAALAAHVEVSMLALQDAIQQGKAVIDGGATSSLGSEEAMKAIADLNWRNKGSDGIEILSHETPSFRFGNNGQQSCMATALLQTPAGHKEAKMRIHLHDIPGRELGVNFGFQEVCVFLIDFPTCRTNLRLAKHFKRTQGVTTLKVPSRVTMSGAKMTKAELQKRFQMLGKTPPAGWTKVQLASRLAEISEESETTLSERDAAKMVNKCKTKVALQELLTEHRVYYTKHQNSDQLKSSMLKYLMENKVPASENNYMGFGKHSQLTYGETLVFMPAYVEWCVTTATEEPECHWRLRRFARWVQGLGEGEKKEITKRIQIEHHGSPPKKGYAATSASSSRLNSWPEVVKQVQFGTGLCFAADEDQGESRAPEHSSDDLRDIPADERKRIFQNLRQVLDNYLLDRQIEVKAIMTALVSEQPQMTTSEAFYRALWASNHREQYHGYSPLQHAFGRAPDELGHLGESKLRDLPILTENGVSAEFGPDVKAMCTAEKVLLEEQAKERRFGVRVEENDSSPGLRRPLQQADFLEECGVVFPEEAVEVSEKRLSEKELDLQPSRKQVMKMRWLLTWKLDDDPPPGYMDPEYEHRFLEGLGAERQLSDPACWGFFRKDRTPIGWVCGHVDDFMFGGDHQDPLWMEIRKKIQERFNWGQWESKKFIQCGVLIEQTPEGFLLSQPEYLNSVSEIHVSRARSQELTAGVTNHEQMQLRSVLGALSWHATQVAPQWSAPVGALLSKTSKGTVQDIVDTNKLLRRAKLSQHQKMRIHGFPQEEPLLAAWADAADGHRPDGGSTKGTFIGWTTPRLLKGDLVPISPLFWQSAKIQKTCKSSGAAETRAAADTEDELFALRFQAFEFLGGVVSIWQCDKAVSEIAGVLISDSKNLYDRLNQTVLTLKGAEKRIDIETLCLKESMFATSLKIGWVNGDSQLANSLTKEAELHQLFEFFRRNGQWRIVYAVALSEHLQFAPRYDIFKPDEGMLGESNSELCVSADSESFCAPDPDGGGPVTGEDVVNEDVRQLCLWNVTARRGGTTGALFSEPYWLYVVSFNRRCSVRAHDADHRFGEVCSLSVMRDIGIDAQSTNRPNLQKQKHSSIPPISVRRRGSNGLRKPQDGNYGYAYAYRCDYGYGYDHVSATAEDFDCLAKAPHNIDGEQYPHARRGLTKGRDGVPSWDGTTSSFQSYVEAAVLFEQGTPYHKRYLCGPKLQAELSGTARRHVVGQRPDWLSHGQGVNTLLQHLRKCLGKPQLPELTELLAQYFKGSRRYHGEGMGSYISRKCELYIRAQQAMSRVQPHHDTTGPQRGKGRGSYATSDYGGYYSRRSSVDSQMSESGTETGTQEMQPAAPTATTATETPTTGNEESAWNTNSWSWSSQPWTWQSWGWNAARTGSGYDSWSWNQGSETGNDGGELPELVPEFVQAWFLLQDAGLEQSEKNLVLTAIKGEMNLQKMAQELRTQFPEHELKKRDGQRRHHQGLVGMTADEDQYDENGDEASHDLAFEAEDELNDEGYALWSSAAEEADQAYAAMQGARRTLKDARERQKQVRLNRRYYRGPGGGKGSGSSGPRDDSKISCFNCGQLGHRTANCPKKKSPGGPPENMAPFVCYAGYQETATEEQALSTSRPSTQEAILQGKCVVDSGATKSLGSIKALEYVMQGAKEVVNHIDLQDRPRFGFGKRSEDTCISTVHLNVSAGGKPGTLKVHALDAGEGPILFSIDALRALGAVVDYSADLMVLRNLDQRQIIRLERSSAGHQLFPLTEDFYKYAETAIMDVPSLESYVQKRRNDSVKLPVVFRLSTTCRPPRTMTDLSREELRLALAQLGEQPPSSWTKVELRLRLEQVSGEDMSQKIKKKPADRSPYEILVAQLNASSKNKRSLIKFCEAELRMANLDQWSIPRIQHEAMKEIYQHAEAHPSDLVGFGAHAALTYRQIHRDQEGYCRWVQKEHKARPRECDPRLARLANWLVKEDDIEMKAPASKIDVLKLTGKKMKGYNEAAGSSGDSESLLKSMYETIEGLKEEIASLKGEPQRKTAAGRGSNEDPKSPRAKYALYEAIAKGCRVGLRAGAVDTAVFRTGLQEKVEEALVGLNSECISQLESEAQKLMNSKDYRHRSMEQFLVKVLPNGESIQGHAHDVRHRLLKFNPKAWHGPEEWQGERTTVTAFASRGSSELLREDWEFLEELGFQMPNETGDDEQAYALHSPATSSSQGSPTQKQREEKIKRQLYLLHAATGHGSVKTLVEALKRRQAFEQVISLAKQFECPVCKEKGRIQSRHLASLEALPPKLHTISADIGHWQHPKSGEHVQFMMIIDEGSRFRVSRVLSRGSKQQPNAAMCLSFLREGWAQYFGMPRALRVDPAGCFRGEAMTDFCDRNGIYLDIIPADGHWQVGVCEQAVQGVKAVMHKLASDDEDATAETLLAQAVHVFNARDHVRGFSPVQHVFGRSPDITGRILADPHQVPDELIVESACEEFEKSARLRAEAEKAHAQWHTEQRISRALNSRTKQVHDYRPGDLIYFWRSQESGQSRRKPGSKQGRYLGPARVLATETRRESDGTLRPGSAVWCVRGRALLKCCPEQLRHASAREELLEGLAREHGHEETPWTFTKVAEEIGGNQYEDVSMEKPSEEERRRAQDVTRETPPTRYRFRGKRAIGGDGANARGGFLAHQALQDEKGELWTQQVPETAWSAQKVDYWDRPEAAVEVSLDLPESNRSWNRATQNLQGYFIGALKRRAVEVSEKRLSPQELQQFKEAKAIEVKNFIAAEAFQTLPPPLRPHHSQAIGMRWILTWKQKEDGSRKAKARAVLLGYQDPAYEHRATTSPVMNRQSRQMLLQAAANHRWTVHKGDVSGAFLQGRPYPDDLYCIPCDEICQAMNLPTGTVTKLKRACYGLVDAPLEWYKTIHEFLLGLGLERLWSDPCVWAWRQNGTLRGLIAGHVDDFLFAGSATDAGWQRVVTEIQKRFKWGDWDTGKFTQCGVQIEQTESGFTLSQSSYLEGTPEINLNSSRRRDKGASVTDWERTQLRGVLGAISWHAQQVGPQYSAEVSLLLSEVNKGTVDTVIRTNQLLATAKAQHGHCLKIHRFPPGQELGMFAWVDAGSQNRLDGGSTQGIVIGIAPVTLLQGEVCPISLMAWHSNRIERTCRSPGAAETQAAVSGEDLLYYGRYAWSEIMFGTADAKAPDAAVSKVTGAVITDSRNVFDKLQTEVLSIKGAERKADIELLSLKEAQQRTKVLVRWVHSEAQLANSLTKSGGSKEIELFYKMDSSWRIVEDEQMRSARRRKADGLQPLQQKTTEAEPELQMIHDATWIKTSARQSNQGQNLHQLLLTSPNSNQPKETGAVSFDITESKITVAMYIREAVTSLFTALNALTVTDIIQGWLMHVRALKQKLPYKQWPKGAGKGAGAGSKEGDKGEKGKDQAKLEGLLPGAQMGKVCTRFPPEPSGYLHIGHAKAAMLNNHYARHYKGKLIVRFDDTNPSKEKMEFEESMIKDLATLQIKPDMVSHTSDYFEQLQTAMEELIKKGKAYVDDTDVDTMRNERDKGVCSKCRDQKVEENLRRFGEMLKGSEEGLKMCVRGKMDMQCANKCLRDPVFYRCKTDTPHHKHGFKYKAYPTYDFACPVVDALEGVTHALRTIEYKDRAPMYEWVLEATGSRKVEMVEFAKTQFSYTILSKRKLTWFVENGYVDGWDDPRFPTVQGVMRRGMTVEALQDFVLTQGMSKATNMMEWDKIWAINKQKIDPIVPRYPAVAEDAAWLKLDGPAEPTTKMEKKHPKNDELGERLLIHSKDVYIEQEDAQAIESGEQVTLLHWGNAYVDKITRDKSGKVTELVGRLNLEGNVKDTKKKIHWVPKLEEQVTHLILREFDHLVTKPKMEDDDDLNGIINPQSVVDTKAIGDPLVKGLPKGTMMQLERRGYFIVDRPAFQPGQGVSPSEPMVLVKIPDGKSKDMGMKSKASKADKGDKSDKAEKGAEKADKGGKVDPSKLQGAAGQKGEKAEKDPAGGAASPKVNGDAKASKADKGDKSDKAEKGAEKADKGGKAKAKAAPGKAPAAERPLEDFSRPLGDLVSRLHLRRFLKLFGGFGRSTTSASDIMDVVPAAVQWGAPARTAPEVNLIFLLGHFGLVSSPFWALASGEIGVYMLVAIESIFLLMGAYAILAALRMAWILRGRRQISSCSQGSRSSEDCEAGCQDSCKASWQHLVCVPIYKESDEMVLATVTRLNLSTAAPRMRVVFAMEETTDRTEERFELYKSCLSNVPEVCFYVHPAGASKGEIRGLCSNLAYALSQDVTALLQRGDGSLETISKYVLTKLDSQVHLPPNYFEELELSCQQMAATTSEAVVWQPLPVSLLNRELRFQHSSSSLE</sequence>
<feature type="region of interest" description="Disordered" evidence="16">
    <location>
        <begin position="2590"/>
        <end position="2611"/>
    </location>
</feature>
<dbReference type="Pfam" id="PF20974">
    <property type="entry name" value="tRNA-synt_1c_C2"/>
    <property type="match status" value="1"/>
</dbReference>
<comment type="catalytic activity">
    <reaction evidence="13">
        <text>tRNA(Glu) + L-glutamate + ATP = L-glutamyl-tRNA(Glu) + AMP + diphosphate</text>
        <dbReference type="Rhea" id="RHEA:23540"/>
        <dbReference type="Rhea" id="RHEA-COMP:9663"/>
        <dbReference type="Rhea" id="RHEA-COMP:9680"/>
        <dbReference type="ChEBI" id="CHEBI:29985"/>
        <dbReference type="ChEBI" id="CHEBI:30616"/>
        <dbReference type="ChEBI" id="CHEBI:33019"/>
        <dbReference type="ChEBI" id="CHEBI:78442"/>
        <dbReference type="ChEBI" id="CHEBI:78520"/>
        <dbReference type="ChEBI" id="CHEBI:456215"/>
        <dbReference type="EC" id="6.1.1.17"/>
    </reaction>
</comment>
<reference evidence="21 22" key="1">
    <citation type="submission" date="2016-02" db="EMBL/GenBank/DDBJ databases">
        <title>Genome analysis of coral dinoflagellate symbionts highlights evolutionary adaptations to a symbiotic lifestyle.</title>
        <authorList>
            <person name="Aranda M."/>
            <person name="Li Y."/>
            <person name="Liew Y.J."/>
            <person name="Baumgarten S."/>
            <person name="Simakov O."/>
            <person name="Wilson M."/>
            <person name="Piel J."/>
            <person name="Ashoor H."/>
            <person name="Bougouffa S."/>
            <person name="Bajic V.B."/>
            <person name="Ryu T."/>
            <person name="Ravasi T."/>
            <person name="Bayer T."/>
            <person name="Micklem G."/>
            <person name="Kim H."/>
            <person name="Bhak J."/>
            <person name="Lajeunesse T.C."/>
            <person name="Voolstra C.R."/>
        </authorList>
    </citation>
    <scope>NUCLEOTIDE SEQUENCE [LARGE SCALE GENOMIC DNA]</scope>
    <source>
        <strain evidence="21 22">CCMP2467</strain>
    </source>
</reference>
<feature type="compositionally biased region" description="Basic and acidic residues" evidence="16">
    <location>
        <begin position="3971"/>
        <end position="3980"/>
    </location>
</feature>
<dbReference type="GO" id="GO:0006424">
    <property type="term" value="P:glutamyl-tRNA aminoacylation"/>
    <property type="evidence" value="ECO:0007669"/>
    <property type="project" value="InterPro"/>
</dbReference>
<dbReference type="OrthoDB" id="10250478at2759"/>
<keyword evidence="17" id="KW-1133">Transmembrane helix</keyword>
<dbReference type="PRINTS" id="PR00987">
    <property type="entry name" value="TRNASYNTHGLU"/>
</dbReference>
<dbReference type="InterPro" id="IPR036875">
    <property type="entry name" value="Znf_CCHC_sf"/>
</dbReference>
<evidence type="ECO:0000256" key="3">
    <source>
        <dbReference type="ARBA" id="ARBA00012835"/>
    </source>
</evidence>
<dbReference type="Pfam" id="PF25011">
    <property type="entry name" value="VSR_TRX"/>
    <property type="match status" value="1"/>
</dbReference>
<comment type="caution">
    <text evidence="21">The sequence shown here is derived from an EMBL/GenBank/DDBJ whole genome shotgun (WGS) entry which is preliminary data.</text>
</comment>
<feature type="chain" id="PRO_5012028279" description="glutamate--tRNA ligase" evidence="18">
    <location>
        <begin position="19"/>
        <end position="4923"/>
    </location>
</feature>
<keyword evidence="4" id="KW-0963">Cytoplasm</keyword>
<dbReference type="InterPro" id="IPR020058">
    <property type="entry name" value="Glu/Gln-tRNA-synth_Ib_cat-dom"/>
</dbReference>
<evidence type="ECO:0000256" key="17">
    <source>
        <dbReference type="SAM" id="Phobius"/>
    </source>
</evidence>
<feature type="region of interest" description="Disordered" evidence="16">
    <location>
        <begin position="3960"/>
        <end position="3980"/>
    </location>
</feature>
<evidence type="ECO:0000256" key="18">
    <source>
        <dbReference type="SAM" id="SignalP"/>
    </source>
</evidence>
<dbReference type="Gene3D" id="2.40.240.10">
    <property type="entry name" value="Ribosomal Protein L25, Chain P"/>
    <property type="match status" value="2"/>
</dbReference>
<comment type="subcellular location">
    <subcellularLocation>
        <location evidence="1">Cytoplasm</location>
    </subcellularLocation>
</comment>
<evidence type="ECO:0000256" key="6">
    <source>
        <dbReference type="ARBA" id="ARBA00022598"/>
    </source>
</evidence>
<feature type="coiled-coil region" evidence="15">
    <location>
        <begin position="2089"/>
        <end position="2116"/>
    </location>
</feature>
<keyword evidence="14" id="KW-0862">Zinc</keyword>
<evidence type="ECO:0000256" key="14">
    <source>
        <dbReference type="PROSITE-ProRule" id="PRU00047"/>
    </source>
</evidence>
<keyword evidence="14" id="KW-0479">Metal-binding</keyword>
<feature type="compositionally biased region" description="Polar residues" evidence="16">
    <location>
        <begin position="1897"/>
        <end position="1910"/>
    </location>
</feature>
<dbReference type="GO" id="GO:0004818">
    <property type="term" value="F:glutamate-tRNA ligase activity"/>
    <property type="evidence" value="ECO:0007669"/>
    <property type="project" value="UniProtKB-EC"/>
</dbReference>
<feature type="region of interest" description="Disordered" evidence="16">
    <location>
        <begin position="3184"/>
        <end position="3204"/>
    </location>
</feature>
<dbReference type="InterPro" id="IPR036397">
    <property type="entry name" value="RNaseH_sf"/>
</dbReference>
<feature type="region of interest" description="Disordered" evidence="16">
    <location>
        <begin position="492"/>
        <end position="526"/>
    </location>
</feature>
<feature type="compositionally biased region" description="Basic and acidic residues" evidence="16">
    <location>
        <begin position="4574"/>
        <end position="4598"/>
    </location>
</feature>
<dbReference type="InterPro" id="IPR004526">
    <property type="entry name" value="Glu-tRNA-synth_arc/euk"/>
</dbReference>
<dbReference type="PROSITE" id="PS50994">
    <property type="entry name" value="INTEGRASE"/>
    <property type="match status" value="1"/>
</dbReference>
<feature type="compositionally biased region" description="Basic and acidic residues" evidence="16">
    <location>
        <begin position="3186"/>
        <end position="3203"/>
    </location>
</feature>
<dbReference type="SUPFAM" id="SSF50715">
    <property type="entry name" value="Ribosomal protein L25-like"/>
    <property type="match status" value="1"/>
</dbReference>
<dbReference type="HAMAP" id="MF_02076">
    <property type="entry name" value="Glu_tRNA_synth_type2"/>
    <property type="match status" value="1"/>
</dbReference>
<evidence type="ECO:0000256" key="16">
    <source>
        <dbReference type="SAM" id="MobiDB-lite"/>
    </source>
</evidence>